<dbReference type="PANTHER" id="PTHR33941:SF11">
    <property type="entry name" value="BACTERIAL MICROCOMPARTMENT SHELL PROTEIN PDUJ"/>
    <property type="match status" value="1"/>
</dbReference>
<feature type="domain" description="BMC" evidence="4">
    <location>
        <begin position="96"/>
        <end position="182"/>
    </location>
</feature>
<reference evidence="5 6" key="1">
    <citation type="submission" date="2014-09" db="EMBL/GenBank/DDBJ databases">
        <authorList>
            <person name="Hornung B.V."/>
        </authorList>
    </citation>
    <scope>NUCLEOTIDE SEQUENCE [LARGE SCALE GENOMIC DNA]</scope>
    <source>
        <strain evidence="5 6">FRIFI</strain>
    </source>
</reference>
<evidence type="ECO:0000259" key="4">
    <source>
        <dbReference type="PROSITE" id="PS51930"/>
    </source>
</evidence>
<dbReference type="InterPro" id="IPR011238">
    <property type="entry name" value="Micro_shell_prot_PduT"/>
</dbReference>
<comment type="subcellular location">
    <subcellularLocation>
        <location evidence="1">Bacterial microcompartment</location>
    </subcellularLocation>
</comment>
<dbReference type="PROSITE" id="PS51930">
    <property type="entry name" value="BMC_2"/>
    <property type="match status" value="2"/>
</dbReference>
<dbReference type="PANTHER" id="PTHR33941">
    <property type="entry name" value="PROPANEDIOL UTILIZATION PROTEIN PDUA"/>
    <property type="match status" value="1"/>
</dbReference>
<dbReference type="Pfam" id="PF00936">
    <property type="entry name" value="BMC"/>
    <property type="match status" value="2"/>
</dbReference>
<proteinExistence type="inferred from homology"/>
<dbReference type="PIRSF" id="PIRSF034834">
    <property type="entry name" value="PduT"/>
    <property type="match status" value="1"/>
</dbReference>
<dbReference type="InterPro" id="IPR037233">
    <property type="entry name" value="CcmK-like_sf"/>
</dbReference>
<evidence type="ECO:0000313" key="6">
    <source>
        <dbReference type="Proteomes" id="UP000245695"/>
    </source>
</evidence>
<evidence type="ECO:0000256" key="3">
    <source>
        <dbReference type="PROSITE-ProRule" id="PRU01278"/>
    </source>
</evidence>
<dbReference type="SMART" id="SM00877">
    <property type="entry name" value="BMC"/>
    <property type="match status" value="2"/>
</dbReference>
<dbReference type="RefSeq" id="WP_166505364.1">
    <property type="nucleotide sequence ID" value="NZ_JAKNTL010000007.1"/>
</dbReference>
<sequence length="182" mass="19099">MKKSIGLVELKSIPIGIEVADIMLKTANVELILANPICPGKYVIIVSGNVGSVENAIKAGKDKAGIFLIESHVINNIHEDVIPALTGTIEPVNIKSIGCIETISALTAIKAGDIALKSSNIELIEIRLARGLGGKGFIVMCGDIASINSAIKSCTNELQESGEITSTSSIASPHRDLINKLM</sequence>
<dbReference type="InterPro" id="IPR044872">
    <property type="entry name" value="CcmK/CsoS1_BMC"/>
</dbReference>
<keyword evidence="2" id="KW-1283">Bacterial microcompartment</keyword>
<dbReference type="AlphaFoldDB" id="A0A2P2BR05"/>
<dbReference type="InterPro" id="IPR000249">
    <property type="entry name" value="BMC_dom"/>
</dbReference>
<dbReference type="Gene3D" id="3.30.70.1710">
    <property type="match status" value="2"/>
</dbReference>
<organism evidence="5 6">
    <name type="scientific">Romboutsia hominis</name>
    <dbReference type="NCBI Taxonomy" id="1507512"/>
    <lineage>
        <taxon>Bacteria</taxon>
        <taxon>Bacillati</taxon>
        <taxon>Bacillota</taxon>
        <taxon>Clostridia</taxon>
        <taxon>Peptostreptococcales</taxon>
        <taxon>Peptostreptococcaceae</taxon>
        <taxon>Romboutsia</taxon>
    </lineage>
</organism>
<dbReference type="GO" id="GO:0031469">
    <property type="term" value="C:bacterial microcompartment"/>
    <property type="evidence" value="ECO:0007669"/>
    <property type="project" value="UniProtKB-SubCell"/>
</dbReference>
<dbReference type="EMBL" id="LN650648">
    <property type="protein sequence ID" value="CEI72798.1"/>
    <property type="molecule type" value="Genomic_DNA"/>
</dbReference>
<evidence type="ECO:0000313" key="5">
    <source>
        <dbReference type="EMBL" id="CEI72798.1"/>
    </source>
</evidence>
<feature type="domain" description="BMC" evidence="4">
    <location>
        <begin position="4"/>
        <end position="86"/>
    </location>
</feature>
<keyword evidence="6" id="KW-1185">Reference proteome</keyword>
<accession>A0A2P2BR05</accession>
<evidence type="ECO:0000256" key="1">
    <source>
        <dbReference type="ARBA" id="ARBA00024322"/>
    </source>
</evidence>
<dbReference type="CDD" id="cd07054">
    <property type="entry name" value="BMC_PduT_repeat2"/>
    <property type="match status" value="1"/>
</dbReference>
<dbReference type="CDD" id="cd07053">
    <property type="entry name" value="BMC_PduT_repeat1"/>
    <property type="match status" value="1"/>
</dbReference>
<dbReference type="InterPro" id="IPR050575">
    <property type="entry name" value="BMC_shell"/>
</dbReference>
<dbReference type="KEGG" id="rhom:FRIFI_1262"/>
<comment type="similarity">
    <text evidence="3">Belongs to the bacterial microcompartments protein family.</text>
</comment>
<gene>
    <name evidence="5" type="ORF">FRIFI_1262</name>
</gene>
<protein>
    <submittedName>
        <fullName evidence="5">Propanediol utilization: polyhedral bodies PduT</fullName>
    </submittedName>
</protein>
<dbReference type="Proteomes" id="UP000245695">
    <property type="component" value="Chromosome 1"/>
</dbReference>
<evidence type="ECO:0000256" key="2">
    <source>
        <dbReference type="ARBA" id="ARBA00024446"/>
    </source>
</evidence>
<dbReference type="SUPFAM" id="SSF143414">
    <property type="entry name" value="CcmK-like"/>
    <property type="match status" value="2"/>
</dbReference>
<name>A0A2P2BR05_9FIRM</name>